<evidence type="ECO:0000256" key="3">
    <source>
        <dbReference type="ARBA" id="ARBA00023212"/>
    </source>
</evidence>
<dbReference type="GO" id="GO:0005540">
    <property type="term" value="F:hyaluronic acid binding"/>
    <property type="evidence" value="ECO:0007669"/>
    <property type="project" value="InterPro"/>
</dbReference>
<evidence type="ECO:0000313" key="8">
    <source>
        <dbReference type="Proteomes" id="UP001258017"/>
    </source>
</evidence>
<feature type="compositionally biased region" description="Polar residues" evidence="5">
    <location>
        <begin position="1001"/>
        <end position="1024"/>
    </location>
</feature>
<dbReference type="InterPro" id="IPR031794">
    <property type="entry name" value="HMMR_C"/>
</dbReference>
<evidence type="ECO:0000256" key="5">
    <source>
        <dbReference type="SAM" id="MobiDB-lite"/>
    </source>
</evidence>
<feature type="region of interest" description="Disordered" evidence="5">
    <location>
        <begin position="1"/>
        <end position="76"/>
    </location>
</feature>
<protein>
    <recommendedName>
        <fullName evidence="6">Hyaluronan-mediated motility receptor C-terminal domain-containing protein</fullName>
    </recommendedName>
</protein>
<feature type="compositionally biased region" description="Basic and acidic residues" evidence="5">
    <location>
        <begin position="26"/>
        <end position="45"/>
    </location>
</feature>
<evidence type="ECO:0000256" key="1">
    <source>
        <dbReference type="ARBA" id="ARBA00004186"/>
    </source>
</evidence>
<accession>A0AAD9RPD7</accession>
<evidence type="ECO:0000256" key="2">
    <source>
        <dbReference type="ARBA" id="ARBA00022490"/>
    </source>
</evidence>
<dbReference type="EMBL" id="JAIFRP010000030">
    <property type="protein sequence ID" value="KAK2583462.1"/>
    <property type="molecule type" value="Genomic_DNA"/>
</dbReference>
<dbReference type="Pfam" id="PF15908">
    <property type="entry name" value="HMMR_C"/>
    <property type="match status" value="1"/>
</dbReference>
<feature type="compositionally biased region" description="Basic and acidic residues" evidence="5">
    <location>
        <begin position="969"/>
        <end position="983"/>
    </location>
</feature>
<keyword evidence="2" id="KW-0963">Cytoplasm</keyword>
<dbReference type="GO" id="GO:0005819">
    <property type="term" value="C:spindle"/>
    <property type="evidence" value="ECO:0007669"/>
    <property type="project" value="UniProtKB-SubCell"/>
</dbReference>
<dbReference type="PANTHER" id="PTHR18956:SF6">
    <property type="entry name" value="HYALURONAN MEDIATED MOTILITY RECEPTOR"/>
    <property type="match status" value="1"/>
</dbReference>
<proteinExistence type="predicted"/>
<comment type="caution">
    <text evidence="7">The sequence shown here is derived from an EMBL/GenBank/DDBJ whole genome shotgun (WGS) entry which is preliminary data.</text>
</comment>
<feature type="region of interest" description="Disordered" evidence="5">
    <location>
        <begin position="969"/>
        <end position="1024"/>
    </location>
</feature>
<dbReference type="AlphaFoldDB" id="A0AAD9RPD7"/>
<dbReference type="PANTHER" id="PTHR18956">
    <property type="entry name" value="HYALURONAN MEDIATED MOTILITY RECEPTOR"/>
    <property type="match status" value="1"/>
</dbReference>
<keyword evidence="4" id="KW-0175">Coiled coil</keyword>
<feature type="domain" description="Hyaluronan-mediated motility receptor C-terminal" evidence="6">
    <location>
        <begin position="864"/>
        <end position="990"/>
    </location>
</feature>
<evidence type="ECO:0000256" key="4">
    <source>
        <dbReference type="SAM" id="Coils"/>
    </source>
</evidence>
<evidence type="ECO:0000259" key="6">
    <source>
        <dbReference type="Pfam" id="PF15908"/>
    </source>
</evidence>
<dbReference type="Proteomes" id="UP001258017">
    <property type="component" value="Unassembled WGS sequence"/>
</dbReference>
<feature type="coiled-coil region" evidence="4">
    <location>
        <begin position="756"/>
        <end position="783"/>
    </location>
</feature>
<evidence type="ECO:0000313" key="7">
    <source>
        <dbReference type="EMBL" id="KAK2583462.1"/>
    </source>
</evidence>
<sequence length="1024" mass="119326">MSFSKARIQRFNELANEAPPPGAYDPKFDKKIKGHVIDKTERFQDSKSVTSNATESSITVSSKSTGNHPPGKFLTPQCPRRRVIVKSLSTNYVKGKLKSMNQIKDKSSSKTQYNSTHELAELQVECSNKDRTIQEHEKHIEEMKEEMRKLEMQVEELHKKQVEVEEQHKKDIETMAKLQQEVLDNHDERHQTEVHMLRSKLLDMSSEKELEISTRRATENELRKRIAELSEKISVLEAELANKTETSQITIQTFQTLEARNEELLSKVQILEEERDIQIELLEKEKSELMLRVNDLTDNRCHLENKLEKRQNVILELQAQLSALQCELDELRAEYDKLVEDSMKQTSDIVKNYNEEMETMRDMFNKEKEELIQQNELEKASKIVLETKIEDMTETNSFLQQELQDVQRLYRDLSHRLTQAHEELEVADQKHTLVLKKHKHDIEVLKKQHNQENAKLKQSLKEAKEEYATEIENLTIARDKEMVELKKAATQKVEEEIKRIKERTNKMVENAEAVTRETLAACRTESEGRVKRAIAECDAKVSGPHINAMIREATSAIEEEMRLNTEKYKACLARVETERAILDDKLAQRDTEITKLSSILEELKLSAATQESFSQSLQVELDRAETELADKKAELRALKDQIRAEAAEMVARRKRFEIVMAENQASVAALSKRLAHSHAEVERLQHELKRGEDCVQEHRYLLTSMRNNSEMVHDHVHNIMKQLDAERELVDQLEAGSLSEFESLKSVFEVKIDDLQRAATKEITRLQEDIKKKSAENAEMKKQLDEMVGSVRAAQTMLLRLEERNDAQMIEITKLEVHNSKLQEQLNDQRKISEENTELISTQSVEHKLAMEKANSRIEELSTKLEVLEERDRCNEKKYSLFEKDKVTWHALEEKLLKELAEERTRRETAETEIKTLTESNERLKKEYEDINEKYAEILGHQNHKQRIKHVSQLKEKINRLEQELQNKSRQLEHQQKTAEKLKNQQKRPQTKGKENVIGMSKSNHTTPTSSPHKSLTPLRNRNE</sequence>
<reference evidence="7" key="1">
    <citation type="submission" date="2021-08" db="EMBL/GenBank/DDBJ databases">
        <authorList>
            <person name="Misof B."/>
            <person name="Oliver O."/>
            <person name="Podsiadlowski L."/>
            <person name="Donath A."/>
            <person name="Peters R."/>
            <person name="Mayer C."/>
            <person name="Rust J."/>
            <person name="Gunkel S."/>
            <person name="Lesny P."/>
            <person name="Martin S."/>
            <person name="Oeyen J.P."/>
            <person name="Petersen M."/>
            <person name="Panagiotis P."/>
            <person name="Wilbrandt J."/>
            <person name="Tanja T."/>
        </authorList>
    </citation>
    <scope>NUCLEOTIDE SEQUENCE</scope>
    <source>
        <strain evidence="7">GBR_01_08_01A</strain>
        <tissue evidence="7">Thorax + abdomen</tissue>
    </source>
</reference>
<dbReference type="InterPro" id="IPR026203">
    <property type="entry name" value="IHABP"/>
</dbReference>
<organism evidence="7 8">
    <name type="scientific">Odynerus spinipes</name>
    <dbReference type="NCBI Taxonomy" id="1348599"/>
    <lineage>
        <taxon>Eukaryota</taxon>
        <taxon>Metazoa</taxon>
        <taxon>Ecdysozoa</taxon>
        <taxon>Arthropoda</taxon>
        <taxon>Hexapoda</taxon>
        <taxon>Insecta</taxon>
        <taxon>Pterygota</taxon>
        <taxon>Neoptera</taxon>
        <taxon>Endopterygota</taxon>
        <taxon>Hymenoptera</taxon>
        <taxon>Apocrita</taxon>
        <taxon>Aculeata</taxon>
        <taxon>Vespoidea</taxon>
        <taxon>Vespidae</taxon>
        <taxon>Eumeninae</taxon>
        <taxon>Odynerus</taxon>
    </lineage>
</organism>
<feature type="coiled-coil region" evidence="4">
    <location>
        <begin position="119"/>
        <end position="167"/>
    </location>
</feature>
<keyword evidence="8" id="KW-1185">Reference proteome</keyword>
<feature type="coiled-coil region" evidence="4">
    <location>
        <begin position="614"/>
        <end position="687"/>
    </location>
</feature>
<keyword evidence="3" id="KW-0206">Cytoskeleton</keyword>
<feature type="compositionally biased region" description="Polar residues" evidence="5">
    <location>
        <begin position="46"/>
        <end position="67"/>
    </location>
</feature>
<gene>
    <name evidence="7" type="ORF">KPH14_009431</name>
</gene>
<reference evidence="7" key="2">
    <citation type="journal article" date="2023" name="Commun. Biol.">
        <title>Intrasexual cuticular hydrocarbon dimorphism in a wasp sheds light on hydrocarbon biosynthesis genes in Hymenoptera.</title>
        <authorList>
            <person name="Moris V.C."/>
            <person name="Podsiadlowski L."/>
            <person name="Martin S."/>
            <person name="Oeyen J.P."/>
            <person name="Donath A."/>
            <person name="Petersen M."/>
            <person name="Wilbrandt J."/>
            <person name="Misof B."/>
            <person name="Liedtke D."/>
            <person name="Thamm M."/>
            <person name="Scheiner R."/>
            <person name="Schmitt T."/>
            <person name="Niehuis O."/>
        </authorList>
    </citation>
    <scope>NUCLEOTIDE SEQUENCE</scope>
    <source>
        <strain evidence="7">GBR_01_08_01A</strain>
    </source>
</reference>
<name>A0AAD9RPD7_9HYME</name>
<comment type="subcellular location">
    <subcellularLocation>
        <location evidence="1">Cytoplasm</location>
        <location evidence="1">Cytoskeleton</location>
        <location evidence="1">Spindle</location>
    </subcellularLocation>
</comment>
<feature type="coiled-coil region" evidence="4">
    <location>
        <begin position="219"/>
        <end position="517"/>
    </location>
</feature>